<dbReference type="PROSITE" id="PS00018">
    <property type="entry name" value="EF_HAND_1"/>
    <property type="match status" value="1"/>
</dbReference>
<proteinExistence type="predicted"/>
<protein>
    <submittedName>
        <fullName evidence="4">EF-hand calcium-binding domain-containing protein 2</fullName>
    </submittedName>
</protein>
<dbReference type="GO" id="GO:0005509">
    <property type="term" value="F:calcium ion binding"/>
    <property type="evidence" value="ECO:0007669"/>
    <property type="project" value="InterPro"/>
</dbReference>
<keyword evidence="5" id="KW-1185">Reference proteome</keyword>
<dbReference type="Pfam" id="PF13405">
    <property type="entry name" value="EF-hand_6"/>
    <property type="match status" value="1"/>
</dbReference>
<dbReference type="GO" id="GO:0043226">
    <property type="term" value="C:organelle"/>
    <property type="evidence" value="ECO:0007669"/>
    <property type="project" value="UniProtKB-ARBA"/>
</dbReference>
<dbReference type="FunFam" id="1.10.238.10:FF:000178">
    <property type="entry name" value="Calmodulin-2 A"/>
    <property type="match status" value="1"/>
</dbReference>
<evidence type="ECO:0000256" key="2">
    <source>
        <dbReference type="ARBA" id="ARBA00022837"/>
    </source>
</evidence>
<dbReference type="OrthoDB" id="10260307at2759"/>
<evidence type="ECO:0000256" key="1">
    <source>
        <dbReference type="ARBA" id="ARBA00022737"/>
    </source>
</evidence>
<dbReference type="PANTHER" id="PTHR46763">
    <property type="entry name" value="DYNEIN REGULATORY COMPLEX PROTEIN 8"/>
    <property type="match status" value="1"/>
</dbReference>
<dbReference type="Gene3D" id="1.10.238.10">
    <property type="entry name" value="EF-hand"/>
    <property type="match status" value="2"/>
</dbReference>
<gene>
    <name evidence="4" type="ORF">A3Q56_01531</name>
</gene>
<comment type="caution">
    <text evidence="4">The sequence shown here is derived from an EMBL/GenBank/DDBJ whole genome shotgun (WGS) entry which is preliminary data.</text>
</comment>
<dbReference type="InterPro" id="IPR002048">
    <property type="entry name" value="EF_hand_dom"/>
</dbReference>
<dbReference type="SMART" id="SM00054">
    <property type="entry name" value="EFh"/>
    <property type="match status" value="2"/>
</dbReference>
<dbReference type="PANTHER" id="PTHR46763:SF1">
    <property type="entry name" value="DYNEIN REGULATORY COMPLEX PROTEIN 8"/>
    <property type="match status" value="1"/>
</dbReference>
<evidence type="ECO:0000313" key="4">
    <source>
        <dbReference type="EMBL" id="OAF70684.1"/>
    </source>
</evidence>
<dbReference type="PROSITE" id="PS50222">
    <property type="entry name" value="EF_HAND_2"/>
    <property type="match status" value="2"/>
</dbReference>
<keyword evidence="2" id="KW-0106">Calcium</keyword>
<feature type="domain" description="EF-hand" evidence="3">
    <location>
        <begin position="14"/>
        <end position="49"/>
    </location>
</feature>
<keyword evidence="1" id="KW-0677">Repeat</keyword>
<dbReference type="EMBL" id="LWCA01000121">
    <property type="protein sequence ID" value="OAF70684.1"/>
    <property type="molecule type" value="Genomic_DNA"/>
</dbReference>
<reference evidence="4 5" key="1">
    <citation type="submission" date="2016-04" db="EMBL/GenBank/DDBJ databases">
        <title>The genome of Intoshia linei affirms orthonectids as highly simplified spiralians.</title>
        <authorList>
            <person name="Mikhailov K.V."/>
            <person name="Slusarev G.S."/>
            <person name="Nikitin M.A."/>
            <person name="Logacheva M.D."/>
            <person name="Penin A."/>
            <person name="Aleoshin V."/>
            <person name="Panchin Y.V."/>
        </authorList>
    </citation>
    <scope>NUCLEOTIDE SEQUENCE [LARGE SCALE GENOMIC DNA]</scope>
    <source>
        <strain evidence="4">Intl2013</strain>
        <tissue evidence="4">Whole animal</tissue>
    </source>
</reference>
<dbReference type="InterPro" id="IPR018247">
    <property type="entry name" value="EF_Hand_1_Ca_BS"/>
</dbReference>
<evidence type="ECO:0000259" key="3">
    <source>
        <dbReference type="PROSITE" id="PS50222"/>
    </source>
</evidence>
<dbReference type="SUPFAM" id="SSF47473">
    <property type="entry name" value="EF-hand"/>
    <property type="match status" value="1"/>
</dbReference>
<dbReference type="InterPro" id="IPR011992">
    <property type="entry name" value="EF-hand-dom_pair"/>
</dbReference>
<evidence type="ECO:0000313" key="5">
    <source>
        <dbReference type="Proteomes" id="UP000078046"/>
    </source>
</evidence>
<organism evidence="4 5">
    <name type="scientific">Intoshia linei</name>
    <dbReference type="NCBI Taxonomy" id="1819745"/>
    <lineage>
        <taxon>Eukaryota</taxon>
        <taxon>Metazoa</taxon>
        <taxon>Spiralia</taxon>
        <taxon>Lophotrochozoa</taxon>
        <taxon>Mesozoa</taxon>
        <taxon>Orthonectida</taxon>
        <taxon>Rhopaluridae</taxon>
        <taxon>Intoshia</taxon>
    </lineage>
</organism>
<sequence length="168" mass="19554">MDSFKENAETVIHKTQEKIKKIFKIFDHDDNNTIDVLEFGTVLRALGCAPSEGEINQLITELEEEQSLRIIKLNTMLPKVTKILMERKYKPCSPEKLLKAFQTLDTEKLGYLTQDQLNKYMTEDGEPFQVEELEEMYSAAIDSEKGCLIYENYINLIKVENEESDEEY</sequence>
<name>A0A177BB73_9BILA</name>
<feature type="domain" description="EF-hand" evidence="3">
    <location>
        <begin position="92"/>
        <end position="127"/>
    </location>
</feature>
<dbReference type="CDD" id="cd00051">
    <property type="entry name" value="EFh"/>
    <property type="match status" value="1"/>
</dbReference>
<dbReference type="Proteomes" id="UP000078046">
    <property type="component" value="Unassembled WGS sequence"/>
</dbReference>
<accession>A0A177BB73</accession>
<dbReference type="AlphaFoldDB" id="A0A177BB73"/>